<dbReference type="Pfam" id="PF13646">
    <property type="entry name" value="HEAT_2"/>
    <property type="match status" value="1"/>
</dbReference>
<evidence type="ECO:0008006" key="4">
    <source>
        <dbReference type="Google" id="ProtNLM"/>
    </source>
</evidence>
<reference evidence="2 3" key="1">
    <citation type="submission" date="2018-05" db="EMBL/GenBank/DDBJ databases">
        <title>A metagenomic window into the 2 km-deep terrestrial subsurface aquifer revealed taxonomically and functionally diverse microbial community comprising novel uncultured bacterial lineages.</title>
        <authorList>
            <person name="Kadnikov V.V."/>
            <person name="Mardanov A.V."/>
            <person name="Beletsky A.V."/>
            <person name="Banks D."/>
            <person name="Pimenov N.V."/>
            <person name="Frank Y.A."/>
            <person name="Karnachuk O.V."/>
            <person name="Ravin N.V."/>
        </authorList>
    </citation>
    <scope>NUCLEOTIDE SEQUENCE [LARGE SCALE GENOMIC DNA]</scope>
    <source>
        <strain evidence="2">BY5</strain>
    </source>
</reference>
<proteinExistence type="predicted"/>
<feature type="compositionally biased region" description="Basic residues" evidence="1">
    <location>
        <begin position="456"/>
        <end position="475"/>
    </location>
</feature>
<dbReference type="Proteomes" id="UP000252355">
    <property type="component" value="Unassembled WGS sequence"/>
</dbReference>
<dbReference type="EMBL" id="QOQW01000022">
    <property type="protein sequence ID" value="RCK78450.1"/>
    <property type="molecule type" value="Genomic_DNA"/>
</dbReference>
<organism evidence="2 3">
    <name type="scientific">Candidatus Ozemobacter sibiricus</name>
    <dbReference type="NCBI Taxonomy" id="2268124"/>
    <lineage>
        <taxon>Bacteria</taxon>
        <taxon>Candidatus Ozemobacteria</taxon>
        <taxon>Candidatus Ozemobacterales</taxon>
        <taxon>Candidatus Ozemobacteraceae</taxon>
        <taxon>Candidatus Ozemobacter</taxon>
    </lineage>
</organism>
<dbReference type="InterPro" id="IPR016024">
    <property type="entry name" value="ARM-type_fold"/>
</dbReference>
<evidence type="ECO:0000256" key="1">
    <source>
        <dbReference type="SAM" id="MobiDB-lite"/>
    </source>
</evidence>
<dbReference type="AlphaFoldDB" id="A0A367ZK85"/>
<feature type="compositionally biased region" description="Low complexity" evidence="1">
    <location>
        <begin position="507"/>
        <end position="517"/>
    </location>
</feature>
<gene>
    <name evidence="2" type="ORF">OZSIB_1370</name>
</gene>
<dbReference type="SUPFAM" id="SSF48371">
    <property type="entry name" value="ARM repeat"/>
    <property type="match status" value="1"/>
</dbReference>
<protein>
    <recommendedName>
        <fullName evidence="4">HEAT repeat domain-containing protein</fullName>
    </recommendedName>
</protein>
<feature type="region of interest" description="Disordered" evidence="1">
    <location>
        <begin position="417"/>
        <end position="526"/>
    </location>
</feature>
<comment type="caution">
    <text evidence="2">The sequence shown here is derived from an EMBL/GenBank/DDBJ whole genome shotgun (WGS) entry which is preliminary data.</text>
</comment>
<sequence length="526" mass="58899">MADAEKVSLDKLRQALQQPNNAIRKRALAIIFNEARIEALPLIEEYLGWETEPDLQGLALKVRRKLQDFQATCSQVPTEKLLALLQHSTTESRILALRGLVEHRSARLAELVCQVCGQETSPEVLTLVAKILRRNPSPGNIPVLLRLIEHPAEEIRQDALEGILSIIFGCLYPLVLKTLLDPSPQLKMRAYQLISNISRPNLLEALDFMFSCGDQAMSRLAGTLLPSFLGPDLLPILDRHLAHADADTAALCKRAVILLAQKGNSEAARLVARIQSENPAKAGAAGPGARPPGPFQEFLATYPRFLTEPLLVDFPLDDPSKILERLREVNARITDLLVFPFILSYFAVANRNPFLDRACFKVLRFGLAKTNPVNFLRTVAPAFPPPAGKDDLFPVVLADRLQNDFNDQTLERYAQLQNGADGHRRPPDRSAPPRQPGHERPGRPAARPVLRDRQPPRRQAHRHQRPARRRFHASHPRPDRPQAAAEFRAGYEHSDAHQPRPHPRHLPGPLFRLRPLPAGHHPHHAQ</sequence>
<evidence type="ECO:0000313" key="3">
    <source>
        <dbReference type="Proteomes" id="UP000252355"/>
    </source>
</evidence>
<name>A0A367ZK85_9BACT</name>
<dbReference type="Gene3D" id="1.25.10.10">
    <property type="entry name" value="Leucine-rich Repeat Variant"/>
    <property type="match status" value="1"/>
</dbReference>
<dbReference type="InterPro" id="IPR011989">
    <property type="entry name" value="ARM-like"/>
</dbReference>
<feature type="compositionally biased region" description="Basic and acidic residues" evidence="1">
    <location>
        <begin position="489"/>
        <end position="498"/>
    </location>
</feature>
<evidence type="ECO:0000313" key="2">
    <source>
        <dbReference type="EMBL" id="RCK78450.1"/>
    </source>
</evidence>
<accession>A0A367ZK85</accession>